<dbReference type="Gene3D" id="3.30.559.70">
    <property type="entry name" value="Choline/Carnitine o-acyltransferase, domain 2"/>
    <property type="match status" value="1"/>
</dbReference>
<dbReference type="InterPro" id="IPR042231">
    <property type="entry name" value="Cho/carn_acyl_trans_2"/>
</dbReference>
<dbReference type="InterPro" id="IPR023213">
    <property type="entry name" value="CAT-like_dom_sf"/>
</dbReference>
<keyword evidence="6" id="KW-1185">Reference proteome</keyword>
<keyword evidence="2 5" id="KW-0808">Transferase</keyword>
<organism evidence="5 6">
    <name type="scientific">Stigmatella aurantiaca</name>
    <dbReference type="NCBI Taxonomy" id="41"/>
    <lineage>
        <taxon>Bacteria</taxon>
        <taxon>Pseudomonadati</taxon>
        <taxon>Myxococcota</taxon>
        <taxon>Myxococcia</taxon>
        <taxon>Myxococcales</taxon>
        <taxon>Cystobacterineae</taxon>
        <taxon>Archangiaceae</taxon>
        <taxon>Stigmatella</taxon>
    </lineage>
</organism>
<evidence type="ECO:0000259" key="4">
    <source>
        <dbReference type="Pfam" id="PF00755"/>
    </source>
</evidence>
<evidence type="ECO:0000313" key="5">
    <source>
        <dbReference type="EMBL" id="SEL04563.1"/>
    </source>
</evidence>
<reference evidence="6" key="1">
    <citation type="submission" date="2016-10" db="EMBL/GenBank/DDBJ databases">
        <authorList>
            <person name="Varghese N."/>
            <person name="Submissions S."/>
        </authorList>
    </citation>
    <scope>NUCLEOTIDE SEQUENCE [LARGE SCALE GENOMIC DNA]</scope>
    <source>
        <strain evidence="6">DSM 17044</strain>
    </source>
</reference>
<dbReference type="InterPro" id="IPR039551">
    <property type="entry name" value="Cho/carn_acyl_trans"/>
</dbReference>
<evidence type="ECO:0000256" key="1">
    <source>
        <dbReference type="ARBA" id="ARBA00005232"/>
    </source>
</evidence>
<protein>
    <submittedName>
        <fullName evidence="5">Choline/Carnitine o-acyltransferase</fullName>
    </submittedName>
</protein>
<dbReference type="AlphaFoldDB" id="A0A1H7M008"/>
<accession>A0A1H7M008</accession>
<evidence type="ECO:0000256" key="2">
    <source>
        <dbReference type="ARBA" id="ARBA00022679"/>
    </source>
</evidence>
<comment type="similarity">
    <text evidence="1">Belongs to the carnitine/choline acetyltransferase family.</text>
</comment>
<sequence length="710" mass="79318">MSVALIIALLALAYLGLALVLYFTAPRMEALEALDQRPSRETGLKVGTSTETVKRYELRIGPELWAAYRHIFDITLRNPVARALAFRLTQAALILIYPVRRLLFIRHLDSARKRVLVPVALFNRLASRELGSMPLMTTPVLLLEDDAANTTVETRAASLIIGAATLWRNIRRGTLYNMTLGLRCSDEVQYLFTRCAGLHELSRKPHAPFVAEHTDIPVGEYAAVFCGGHVYTVDLAGEAFTADDKARLVATLRAILQDSRARAQGAEPPPTLSLCTHAYDARQPALRYKHRDFFQTVNHALFTVALIPEATPESINELAIEQFSHPQNCWNDKGIQILVYGNSKASIIPRFKNYCLGSSIAKTVSFIQQEGVKHDLSAVGEPAQAPALVRLEAPTFTAEELEALRFYRAEHALWMRRLPHVFSIPVGKQSFKDAQGTRVQTDSIFQTCLHLTYTKVFGQFPVMSEAVFMGLFQKIFSSSMEFSGTSEMLRLSEKLRGLDPSAGVPQAQLAADPELAPMLLAAARSHHQLTRFAKHGYITPNRLFAWFRTFTYHPLRLARVLAICFLPQGLRRLAPVRWMFALLQRTPLLSRMLALEAFDVSTSHLPAMPGLRGGFLQNCNFDRLPAFFSPDIDLPELLGGVYRPKLLVHYSIYENQVNLSPLFFNAKARARLPEFVQVLEFYLRVCSAIRQAGLPASQQVGASGSERTAA</sequence>
<dbReference type="GO" id="GO:0016746">
    <property type="term" value="F:acyltransferase activity"/>
    <property type="evidence" value="ECO:0007669"/>
    <property type="project" value="UniProtKB-KW"/>
</dbReference>
<dbReference type="SUPFAM" id="SSF52777">
    <property type="entry name" value="CoA-dependent acyltransferases"/>
    <property type="match status" value="2"/>
</dbReference>
<dbReference type="RefSeq" id="WP_075005971.1">
    <property type="nucleotide sequence ID" value="NZ_FOAP01000003.1"/>
</dbReference>
<keyword evidence="3 5" id="KW-0012">Acyltransferase</keyword>
<dbReference type="PANTHER" id="PTHR22589">
    <property type="entry name" value="CARNITINE O-ACYLTRANSFERASE"/>
    <property type="match status" value="1"/>
</dbReference>
<proteinExistence type="inferred from homology"/>
<evidence type="ECO:0000256" key="3">
    <source>
        <dbReference type="ARBA" id="ARBA00023315"/>
    </source>
</evidence>
<dbReference type="Gene3D" id="3.30.559.10">
    <property type="entry name" value="Chloramphenicol acetyltransferase-like domain"/>
    <property type="match status" value="1"/>
</dbReference>
<dbReference type="EMBL" id="FOAP01000003">
    <property type="protein sequence ID" value="SEL04563.1"/>
    <property type="molecule type" value="Genomic_DNA"/>
</dbReference>
<name>A0A1H7M008_STIAU</name>
<gene>
    <name evidence="5" type="ORF">SAMN05444354_103390</name>
</gene>
<evidence type="ECO:0000313" key="6">
    <source>
        <dbReference type="Proteomes" id="UP000182719"/>
    </source>
</evidence>
<feature type="domain" description="Choline/carnitine acyltransferase" evidence="4">
    <location>
        <begin position="132"/>
        <end position="547"/>
    </location>
</feature>
<dbReference type="Pfam" id="PF00755">
    <property type="entry name" value="Carn_acyltransf"/>
    <property type="match status" value="1"/>
</dbReference>
<dbReference type="Proteomes" id="UP000182719">
    <property type="component" value="Unassembled WGS sequence"/>
</dbReference>
<dbReference type="InterPro" id="IPR000542">
    <property type="entry name" value="Carn_acyl_trans"/>
</dbReference>